<evidence type="ECO:0000256" key="1">
    <source>
        <dbReference type="SAM" id="MobiDB-lite"/>
    </source>
</evidence>
<feature type="compositionally biased region" description="Polar residues" evidence="1">
    <location>
        <begin position="12"/>
        <end position="27"/>
    </location>
</feature>
<feature type="compositionally biased region" description="Basic and acidic residues" evidence="1">
    <location>
        <begin position="116"/>
        <end position="128"/>
    </location>
</feature>
<dbReference type="Proteomes" id="UP000772434">
    <property type="component" value="Unassembled WGS sequence"/>
</dbReference>
<proteinExistence type="predicted"/>
<feature type="region of interest" description="Disordered" evidence="1">
    <location>
        <begin position="109"/>
        <end position="144"/>
    </location>
</feature>
<feature type="region of interest" description="Disordered" evidence="1">
    <location>
        <begin position="185"/>
        <end position="214"/>
    </location>
</feature>
<name>A0A9P5PZ19_9AGAR</name>
<dbReference type="OrthoDB" id="2882282at2759"/>
<comment type="caution">
    <text evidence="2">The sequence shown here is derived from an EMBL/GenBank/DDBJ whole genome shotgun (WGS) entry which is preliminary data.</text>
</comment>
<sequence>MSSHRNRPAPIGSSSTTTPIRDNSDTNLLAAPPSFKRTIDLPSDPDDFQVSSTYAEDFNLDDEDVEMQHYLEQVYMSVGQQPLAENRPPMDVEGSNISEGLGLIQITPNVKHKLKNRDGDRSKQRRQDYSPGGNARAFSTYPQVAQREFVEGRSGSVRSDIDASDLGLKGFDELEALDIALVAPDEQQWGYGSEEPTYQHRGNRKGKGKTQDGW</sequence>
<evidence type="ECO:0000313" key="2">
    <source>
        <dbReference type="EMBL" id="KAF9071848.1"/>
    </source>
</evidence>
<keyword evidence="3" id="KW-1185">Reference proteome</keyword>
<protein>
    <submittedName>
        <fullName evidence="2">Uncharacterized protein</fullName>
    </submittedName>
</protein>
<organism evidence="2 3">
    <name type="scientific">Rhodocollybia butyracea</name>
    <dbReference type="NCBI Taxonomy" id="206335"/>
    <lineage>
        <taxon>Eukaryota</taxon>
        <taxon>Fungi</taxon>
        <taxon>Dikarya</taxon>
        <taxon>Basidiomycota</taxon>
        <taxon>Agaricomycotina</taxon>
        <taxon>Agaricomycetes</taxon>
        <taxon>Agaricomycetidae</taxon>
        <taxon>Agaricales</taxon>
        <taxon>Marasmiineae</taxon>
        <taxon>Omphalotaceae</taxon>
        <taxon>Rhodocollybia</taxon>
    </lineage>
</organism>
<accession>A0A9P5PZ19</accession>
<reference evidence="2" key="1">
    <citation type="submission" date="2020-11" db="EMBL/GenBank/DDBJ databases">
        <authorList>
            <consortium name="DOE Joint Genome Institute"/>
            <person name="Ahrendt S."/>
            <person name="Riley R."/>
            <person name="Andreopoulos W."/>
            <person name="Labutti K."/>
            <person name="Pangilinan J."/>
            <person name="Ruiz-Duenas F.J."/>
            <person name="Barrasa J.M."/>
            <person name="Sanchez-Garcia M."/>
            <person name="Camarero S."/>
            <person name="Miyauchi S."/>
            <person name="Serrano A."/>
            <person name="Linde D."/>
            <person name="Babiker R."/>
            <person name="Drula E."/>
            <person name="Ayuso-Fernandez I."/>
            <person name="Pacheco R."/>
            <person name="Padilla G."/>
            <person name="Ferreira P."/>
            <person name="Barriuso J."/>
            <person name="Kellner H."/>
            <person name="Castanera R."/>
            <person name="Alfaro M."/>
            <person name="Ramirez L."/>
            <person name="Pisabarro A.G."/>
            <person name="Kuo A."/>
            <person name="Tritt A."/>
            <person name="Lipzen A."/>
            <person name="He G."/>
            <person name="Yan M."/>
            <person name="Ng V."/>
            <person name="Cullen D."/>
            <person name="Martin F."/>
            <person name="Rosso M.-N."/>
            <person name="Henrissat B."/>
            <person name="Hibbett D."/>
            <person name="Martinez A.T."/>
            <person name="Grigoriev I.V."/>
        </authorList>
    </citation>
    <scope>NUCLEOTIDE SEQUENCE</scope>
    <source>
        <strain evidence="2">AH 40177</strain>
    </source>
</reference>
<gene>
    <name evidence="2" type="ORF">BDP27DRAFT_1321479</name>
</gene>
<feature type="region of interest" description="Disordered" evidence="1">
    <location>
        <begin position="1"/>
        <end position="47"/>
    </location>
</feature>
<evidence type="ECO:0000313" key="3">
    <source>
        <dbReference type="Proteomes" id="UP000772434"/>
    </source>
</evidence>
<dbReference type="EMBL" id="JADNRY010000029">
    <property type="protein sequence ID" value="KAF9071848.1"/>
    <property type="molecule type" value="Genomic_DNA"/>
</dbReference>
<dbReference type="AlphaFoldDB" id="A0A9P5PZ19"/>